<organism evidence="4 5">
    <name type="scientific">Mesorhabditis spiculigera</name>
    <dbReference type="NCBI Taxonomy" id="96644"/>
    <lineage>
        <taxon>Eukaryota</taxon>
        <taxon>Metazoa</taxon>
        <taxon>Ecdysozoa</taxon>
        <taxon>Nematoda</taxon>
        <taxon>Chromadorea</taxon>
        <taxon>Rhabditida</taxon>
        <taxon>Rhabditina</taxon>
        <taxon>Rhabditomorpha</taxon>
        <taxon>Rhabditoidea</taxon>
        <taxon>Rhabditidae</taxon>
        <taxon>Mesorhabditinae</taxon>
        <taxon>Mesorhabditis</taxon>
    </lineage>
</organism>
<dbReference type="Proteomes" id="UP001177023">
    <property type="component" value="Unassembled WGS sequence"/>
</dbReference>
<evidence type="ECO:0000256" key="1">
    <source>
        <dbReference type="ARBA" id="ARBA00023125"/>
    </source>
</evidence>
<dbReference type="EMBL" id="CATQJA010001501">
    <property type="protein sequence ID" value="CAJ0567561.1"/>
    <property type="molecule type" value="Genomic_DNA"/>
</dbReference>
<evidence type="ECO:0000313" key="5">
    <source>
        <dbReference type="Proteomes" id="UP001177023"/>
    </source>
</evidence>
<feature type="non-terminal residue" evidence="4">
    <location>
        <position position="163"/>
    </location>
</feature>
<dbReference type="GO" id="GO:0003697">
    <property type="term" value="F:single-stranded DNA binding"/>
    <property type="evidence" value="ECO:0007669"/>
    <property type="project" value="InterPro"/>
</dbReference>
<dbReference type="EMBL" id="CATQJA010002702">
    <property type="protein sequence ID" value="CAJ0585167.1"/>
    <property type="molecule type" value="Genomic_DNA"/>
</dbReference>
<dbReference type="Gene3D" id="2.40.50.140">
    <property type="entry name" value="Nucleic acid-binding proteins"/>
    <property type="match status" value="1"/>
</dbReference>
<dbReference type="GO" id="GO:0042645">
    <property type="term" value="C:mitochondrial nucleoid"/>
    <property type="evidence" value="ECO:0007669"/>
    <property type="project" value="TreeGrafter"/>
</dbReference>
<dbReference type="PANTHER" id="PTHR10302:SF0">
    <property type="entry name" value="SINGLE-STRANDED DNA-BINDING PROTEIN, MITOCHONDRIAL"/>
    <property type="match status" value="1"/>
</dbReference>
<dbReference type="InterPro" id="IPR012340">
    <property type="entry name" value="NA-bd_OB-fold"/>
</dbReference>
<evidence type="ECO:0000313" key="4">
    <source>
        <dbReference type="EMBL" id="CAJ0585167.1"/>
    </source>
</evidence>
<dbReference type="GO" id="GO:0006264">
    <property type="term" value="P:mitochondrial DNA replication"/>
    <property type="evidence" value="ECO:0007669"/>
    <property type="project" value="TreeGrafter"/>
</dbReference>
<dbReference type="AlphaFoldDB" id="A0AA36GE77"/>
<evidence type="ECO:0008006" key="6">
    <source>
        <dbReference type="Google" id="ProtNLM"/>
    </source>
</evidence>
<proteinExistence type="predicted"/>
<dbReference type="PANTHER" id="PTHR10302">
    <property type="entry name" value="SINGLE-STRANDED DNA-BINDING PROTEIN"/>
    <property type="match status" value="1"/>
</dbReference>
<gene>
    <name evidence="4" type="ORF">MSPICULIGERA_LOCUS23198</name>
    <name evidence="3" type="ORF">MSPICULIGERA_LOCUS6110</name>
</gene>
<dbReference type="SUPFAM" id="SSF50249">
    <property type="entry name" value="Nucleic acid-binding proteins"/>
    <property type="match status" value="1"/>
</dbReference>
<protein>
    <recommendedName>
        <fullName evidence="6">Single-stranded DNA-binding protein</fullName>
    </recommendedName>
</protein>
<name>A0AA36GE77_9BILA</name>
<reference evidence="4" key="1">
    <citation type="submission" date="2023-06" db="EMBL/GenBank/DDBJ databases">
        <authorList>
            <person name="Delattre M."/>
        </authorList>
    </citation>
    <scope>NUCLEOTIDE SEQUENCE</scope>
    <source>
        <strain evidence="4">AF72</strain>
    </source>
</reference>
<dbReference type="PROSITE" id="PS50935">
    <property type="entry name" value="SSB"/>
    <property type="match status" value="1"/>
</dbReference>
<keyword evidence="5" id="KW-1185">Reference proteome</keyword>
<comment type="caution">
    <text evidence="4">The sequence shown here is derived from an EMBL/GenBank/DDBJ whole genome shotgun (WGS) entry which is preliminary data.</text>
</comment>
<evidence type="ECO:0000313" key="3">
    <source>
        <dbReference type="EMBL" id="CAJ0567561.1"/>
    </source>
</evidence>
<dbReference type="InterPro" id="IPR011344">
    <property type="entry name" value="ssDNA-bd"/>
</dbReference>
<keyword evidence="1 2" id="KW-0238">DNA-binding</keyword>
<accession>A0AA36GE77</accession>
<dbReference type="CDD" id="cd04496">
    <property type="entry name" value="SSB_OBF"/>
    <property type="match status" value="1"/>
</dbReference>
<dbReference type="InterPro" id="IPR000424">
    <property type="entry name" value="Primosome_PriB/ssb"/>
</dbReference>
<dbReference type="Pfam" id="PF00436">
    <property type="entry name" value="SSB"/>
    <property type="match status" value="1"/>
</dbReference>
<evidence type="ECO:0000256" key="2">
    <source>
        <dbReference type="PROSITE-ProRule" id="PRU00252"/>
    </source>
</evidence>
<sequence length="163" mass="18432">MLPARIFRSASRSLQTSATAFNEATDAKFAPTSKQVDELFKTEDSDQRRPRASFSVNKLELAGHVPMEPQIKQLNNGSELVRFPIATKNPRTQTDNHDFHWVDALGQVGKYAKDNVKKGSQVHFIGHISYGEWQPEGADKKRKITRFTADFLSVMKRAGQQQE</sequence>